<feature type="domain" description="Carboxylesterase type B" evidence="1">
    <location>
        <begin position="22"/>
        <end position="207"/>
    </location>
</feature>
<dbReference type="AlphaFoldDB" id="A0A914CW16"/>
<dbReference type="Pfam" id="PF00135">
    <property type="entry name" value="COesterase"/>
    <property type="match status" value="1"/>
</dbReference>
<dbReference type="Proteomes" id="UP000887540">
    <property type="component" value="Unplaced"/>
</dbReference>
<name>A0A914CW16_9BILA</name>
<accession>A0A914CW16</accession>
<keyword evidence="2" id="KW-1185">Reference proteome</keyword>
<dbReference type="WBParaSite" id="ACRNAN_scaffold1477.g6599.t1">
    <property type="protein sequence ID" value="ACRNAN_scaffold1477.g6599.t1"/>
    <property type="gene ID" value="ACRNAN_scaffold1477.g6599"/>
</dbReference>
<reference evidence="3" key="1">
    <citation type="submission" date="2022-11" db="UniProtKB">
        <authorList>
            <consortium name="WormBaseParasite"/>
        </authorList>
    </citation>
    <scope>IDENTIFICATION</scope>
</reference>
<dbReference type="PANTHER" id="PTHR11559">
    <property type="entry name" value="CARBOXYLESTERASE"/>
    <property type="match status" value="1"/>
</dbReference>
<evidence type="ECO:0000259" key="1">
    <source>
        <dbReference type="Pfam" id="PF00135"/>
    </source>
</evidence>
<organism evidence="2 3">
    <name type="scientific">Acrobeloides nanus</name>
    <dbReference type="NCBI Taxonomy" id="290746"/>
    <lineage>
        <taxon>Eukaryota</taxon>
        <taxon>Metazoa</taxon>
        <taxon>Ecdysozoa</taxon>
        <taxon>Nematoda</taxon>
        <taxon>Chromadorea</taxon>
        <taxon>Rhabditida</taxon>
        <taxon>Tylenchina</taxon>
        <taxon>Cephalobomorpha</taxon>
        <taxon>Cephaloboidea</taxon>
        <taxon>Cephalobidae</taxon>
        <taxon>Acrobeloides</taxon>
    </lineage>
</organism>
<dbReference type="Gene3D" id="3.40.50.1820">
    <property type="entry name" value="alpha/beta hydrolase"/>
    <property type="match status" value="1"/>
</dbReference>
<sequence length="221" mass="25595">MESGTAWLILNGTYSTDLSPVRAQQLCNITEKDWNAKNFPNLKECLANVDLNECAELDAEVFNKDLSGGWQVIPGDEILPDWPQNLWQNRKNIPVLTGINKEEYAIFVIYDFLLNNTQISSYNEDYFDIQFKQSFQKYETPNHDVLKLLKETYIPPGTSNRDELAWAKGYSNAWTAGFFAAFDRKNVEYYLMKNNSNVYIFEHAHKSYLGQPFEISGWDSK</sequence>
<dbReference type="SUPFAM" id="SSF53474">
    <property type="entry name" value="alpha/beta-Hydrolases"/>
    <property type="match status" value="1"/>
</dbReference>
<dbReference type="InterPro" id="IPR002018">
    <property type="entry name" value="CarbesteraseB"/>
</dbReference>
<dbReference type="InterPro" id="IPR050309">
    <property type="entry name" value="Type-B_Carboxylest/Lipase"/>
</dbReference>
<proteinExistence type="predicted"/>
<evidence type="ECO:0000313" key="3">
    <source>
        <dbReference type="WBParaSite" id="ACRNAN_scaffold1477.g6599.t1"/>
    </source>
</evidence>
<protein>
    <submittedName>
        <fullName evidence="3">Carboxylesterase type B domain-containing protein</fullName>
    </submittedName>
</protein>
<evidence type="ECO:0000313" key="2">
    <source>
        <dbReference type="Proteomes" id="UP000887540"/>
    </source>
</evidence>
<dbReference type="InterPro" id="IPR029058">
    <property type="entry name" value="AB_hydrolase_fold"/>
</dbReference>